<dbReference type="AlphaFoldDB" id="A0A448WMI7"/>
<evidence type="ECO:0000313" key="3">
    <source>
        <dbReference type="Proteomes" id="UP000784294"/>
    </source>
</evidence>
<feature type="region of interest" description="Disordered" evidence="1">
    <location>
        <begin position="59"/>
        <end position="81"/>
    </location>
</feature>
<reference evidence="2" key="1">
    <citation type="submission" date="2018-11" db="EMBL/GenBank/DDBJ databases">
        <authorList>
            <consortium name="Pathogen Informatics"/>
        </authorList>
    </citation>
    <scope>NUCLEOTIDE SEQUENCE</scope>
</reference>
<protein>
    <submittedName>
        <fullName evidence="2">Uncharacterized protein</fullName>
    </submittedName>
</protein>
<feature type="compositionally biased region" description="Pro residues" evidence="1">
    <location>
        <begin position="70"/>
        <end position="81"/>
    </location>
</feature>
<name>A0A448WMI7_9PLAT</name>
<evidence type="ECO:0000313" key="2">
    <source>
        <dbReference type="EMBL" id="VEL15451.1"/>
    </source>
</evidence>
<keyword evidence="3" id="KW-1185">Reference proteome</keyword>
<proteinExistence type="predicted"/>
<dbReference type="EMBL" id="CAAALY010024640">
    <property type="protein sequence ID" value="VEL15451.1"/>
    <property type="molecule type" value="Genomic_DNA"/>
</dbReference>
<comment type="caution">
    <text evidence="2">The sequence shown here is derived from an EMBL/GenBank/DDBJ whole genome shotgun (WGS) entry which is preliminary data.</text>
</comment>
<evidence type="ECO:0000256" key="1">
    <source>
        <dbReference type="SAM" id="MobiDB-lite"/>
    </source>
</evidence>
<gene>
    <name evidence="2" type="ORF">PXEA_LOCUS8891</name>
</gene>
<feature type="region of interest" description="Disordered" evidence="1">
    <location>
        <begin position="1"/>
        <end position="21"/>
    </location>
</feature>
<accession>A0A448WMI7</accession>
<sequence>MHDGCSYNGPERGSRKSTISQIKRIYAPNKYAFDTHDLKARRVLDASVQHINSTLQARFTSRMLRLQDKPMPPRPPGPRDS</sequence>
<dbReference type="Proteomes" id="UP000784294">
    <property type="component" value="Unassembled WGS sequence"/>
</dbReference>
<organism evidence="2 3">
    <name type="scientific">Protopolystoma xenopodis</name>
    <dbReference type="NCBI Taxonomy" id="117903"/>
    <lineage>
        <taxon>Eukaryota</taxon>
        <taxon>Metazoa</taxon>
        <taxon>Spiralia</taxon>
        <taxon>Lophotrochozoa</taxon>
        <taxon>Platyhelminthes</taxon>
        <taxon>Monogenea</taxon>
        <taxon>Polyopisthocotylea</taxon>
        <taxon>Polystomatidea</taxon>
        <taxon>Polystomatidae</taxon>
        <taxon>Protopolystoma</taxon>
    </lineage>
</organism>